<dbReference type="STRING" id="1841860.GCA_900157375_00749"/>
<keyword evidence="3" id="KW-0175">Coiled coil</keyword>
<proteinExistence type="predicted"/>
<gene>
    <name evidence="5" type="ORF">MRAB57_747</name>
</gene>
<dbReference type="GO" id="GO:0009190">
    <property type="term" value="P:cyclic nucleotide biosynthetic process"/>
    <property type="evidence" value="ECO:0007669"/>
    <property type="project" value="InterPro"/>
</dbReference>
<accession>A0A2U3NNE3</accession>
<keyword evidence="1" id="KW-0547">Nucleotide-binding</keyword>
<dbReference type="Pfam" id="PF13191">
    <property type="entry name" value="AAA_16"/>
    <property type="match status" value="1"/>
</dbReference>
<dbReference type="GO" id="GO:0005524">
    <property type="term" value="F:ATP binding"/>
    <property type="evidence" value="ECO:0007669"/>
    <property type="project" value="UniProtKB-KW"/>
</dbReference>
<dbReference type="GO" id="GO:0004016">
    <property type="term" value="F:adenylate cyclase activity"/>
    <property type="evidence" value="ECO:0007669"/>
    <property type="project" value="TreeGrafter"/>
</dbReference>
<feature type="coiled-coil region" evidence="3">
    <location>
        <begin position="545"/>
        <end position="579"/>
    </location>
</feature>
<reference evidence="5 6" key="1">
    <citation type="submission" date="2017-01" db="EMBL/GenBank/DDBJ databases">
        <authorList>
            <consortium name="Urmite Genomes"/>
        </authorList>
    </citation>
    <scope>NUCLEOTIDE SEQUENCE [LARGE SCALE GENOMIC DNA]</scope>
    <source>
        <strain evidence="5 6">AB57</strain>
    </source>
</reference>
<dbReference type="InterPro" id="IPR029787">
    <property type="entry name" value="Nucleotide_cyclase"/>
</dbReference>
<dbReference type="PROSITE" id="PS50125">
    <property type="entry name" value="GUANYLATE_CYCLASE_2"/>
    <property type="match status" value="1"/>
</dbReference>
<evidence type="ECO:0000259" key="4">
    <source>
        <dbReference type="PROSITE" id="PS50125"/>
    </source>
</evidence>
<dbReference type="SUPFAM" id="SSF55073">
    <property type="entry name" value="Nucleotide cyclase"/>
    <property type="match status" value="1"/>
</dbReference>
<evidence type="ECO:0000313" key="6">
    <source>
        <dbReference type="Proteomes" id="UP000240988"/>
    </source>
</evidence>
<evidence type="ECO:0000256" key="3">
    <source>
        <dbReference type="SAM" id="Coils"/>
    </source>
</evidence>
<dbReference type="EMBL" id="FUFA01000002">
    <property type="protein sequence ID" value="SPM32945.1"/>
    <property type="molecule type" value="Genomic_DNA"/>
</dbReference>
<evidence type="ECO:0000256" key="1">
    <source>
        <dbReference type="ARBA" id="ARBA00022741"/>
    </source>
</evidence>
<keyword evidence="6" id="KW-1185">Reference proteome</keyword>
<dbReference type="AlphaFoldDB" id="A0A2U3NNE3"/>
<dbReference type="SUPFAM" id="SSF52540">
    <property type="entry name" value="P-loop containing nucleoside triphosphate hydrolases"/>
    <property type="match status" value="1"/>
</dbReference>
<evidence type="ECO:0000313" key="5">
    <source>
        <dbReference type="EMBL" id="SPM32945.1"/>
    </source>
</evidence>
<dbReference type="Pfam" id="PF00211">
    <property type="entry name" value="Guanylate_cyc"/>
    <property type="match status" value="1"/>
</dbReference>
<protein>
    <submittedName>
        <fullName evidence="5">Cyclase</fullName>
    </submittedName>
</protein>
<dbReference type="Proteomes" id="UP000240988">
    <property type="component" value="Unassembled WGS sequence"/>
</dbReference>
<dbReference type="SMART" id="SM00044">
    <property type="entry name" value="CYCc"/>
    <property type="match status" value="1"/>
</dbReference>
<dbReference type="InterPro" id="IPR027417">
    <property type="entry name" value="P-loop_NTPase"/>
</dbReference>
<dbReference type="GO" id="GO:0035556">
    <property type="term" value="P:intracellular signal transduction"/>
    <property type="evidence" value="ECO:0007669"/>
    <property type="project" value="InterPro"/>
</dbReference>
<dbReference type="PANTHER" id="PTHR16305">
    <property type="entry name" value="TESTICULAR SOLUBLE ADENYLYL CYCLASE"/>
    <property type="match status" value="1"/>
</dbReference>
<dbReference type="GO" id="GO:0005737">
    <property type="term" value="C:cytoplasm"/>
    <property type="evidence" value="ECO:0007669"/>
    <property type="project" value="TreeGrafter"/>
</dbReference>
<evidence type="ECO:0000256" key="2">
    <source>
        <dbReference type="ARBA" id="ARBA00022840"/>
    </source>
</evidence>
<organism evidence="5 6">
    <name type="scientific">Mycobacterium rhizamassiliense</name>
    <dbReference type="NCBI Taxonomy" id="1841860"/>
    <lineage>
        <taxon>Bacteria</taxon>
        <taxon>Bacillati</taxon>
        <taxon>Actinomycetota</taxon>
        <taxon>Actinomycetes</taxon>
        <taxon>Mycobacteriales</taxon>
        <taxon>Mycobacteriaceae</taxon>
        <taxon>Mycobacterium</taxon>
    </lineage>
</organism>
<dbReference type="InterPro" id="IPR041664">
    <property type="entry name" value="AAA_16"/>
</dbReference>
<dbReference type="PANTHER" id="PTHR16305:SF28">
    <property type="entry name" value="GUANYLATE CYCLASE DOMAIN-CONTAINING PROTEIN"/>
    <property type="match status" value="1"/>
</dbReference>
<dbReference type="Gene3D" id="3.30.70.1230">
    <property type="entry name" value="Nucleotide cyclase"/>
    <property type="match status" value="1"/>
</dbReference>
<feature type="non-terminal residue" evidence="5">
    <location>
        <position position="1"/>
    </location>
</feature>
<dbReference type="InterPro" id="IPR001054">
    <property type="entry name" value="A/G_cyclase"/>
</dbReference>
<name>A0A2U3NNE3_9MYCO</name>
<dbReference type="Gene3D" id="3.40.50.300">
    <property type="entry name" value="P-loop containing nucleotide triphosphate hydrolases"/>
    <property type="match status" value="1"/>
</dbReference>
<dbReference type="CDD" id="cd07302">
    <property type="entry name" value="CHD"/>
    <property type="match status" value="1"/>
</dbReference>
<sequence>VTVLFADVAGSMQIAAAVGSERLREIMAALLDLSGDVVTHYGGTLDKFTGDGIMAVFGAPRALEDHALRACLAALDIQAQTDELAAQVADRDGLELRLRVGLNSGQVIAGEIGSTASYTAVGEQVGMAQRMESAAPPGGVMLSESTARLVEDSVVLGTVELVRVKGFDAPLPARPLLARGDQRSARPSDTALVGRTWELNTLGGILDEAIHGAGCIVNVTGPAGIGKSRLARETAALAAARGVPVFSTYCESHTCDIPFRTLAQLLRAALEIDQQATDIARARIRERFGGAAPADLLLLDDLLGIRDPGVPLPEVAPDARRRRLISLINSASQARGTPAVYVVEDAHWIDESSESMLANLLAVLPHTPSLVLITYRPEYRGALGRLPGAQVVALRPLSGAQASALTAELLGADGSVTEVAAQVTARAAGNPFFAEEIVRDLAERGVLHGRRGGYQTRTELTDVQVPPTLQATIGARIDRLDATAKRTLNAAAVIGLRFDADMLAALGGDIDLSALVETELVDQLRFGPHAEYAFRHPLIRAVAYESQLKSDRAQLHRRLAEAIEQNQESEDDNAALIAEHLEAASELRGAFKWHMRAATWSRNRDVTAARARWHRAKQMADRMPETDRDRLSMRIAPRTLLCGTEFRVGGAGNDDDFAELRDLCDAAGDQRSLAIGMAGLAQARFMSSRVWDAADLATELAALLDKVGDPALTVSLSSAVLAAKHEAGDVTAVLRFARRVIDLAEGDLGQGKLIFAVPVPTAIAIRGLARSCLGMPGWQADFDQAMTHARTLDAFSFSGVSWYAHLTPLIYGVARPDAAMLRDTADTLALAEQTGDHLGLDLARSARGIVLIHNGGADRDAGMQLLTSVCDREGVWQRSYSGVLPIVAAYAAREKARRGDIDEALDEARHAVDHLTAAGSVMWNMPATAALVDVLLTRRLARDIDEAAAVVEKWTSTTSDLGVTLHEVWSLRMRALLARARKEDTAYRDLRERYRRKAADLGFAGHVALAAAM</sequence>
<keyword evidence="2" id="KW-0067">ATP-binding</keyword>
<feature type="domain" description="Guanylate cyclase" evidence="4">
    <location>
        <begin position="2"/>
        <end position="132"/>
    </location>
</feature>